<dbReference type="OrthoDB" id="9777271at2"/>
<dbReference type="InterPro" id="IPR023577">
    <property type="entry name" value="CYTH_domain"/>
</dbReference>
<evidence type="ECO:0000259" key="1">
    <source>
        <dbReference type="PROSITE" id="PS51707"/>
    </source>
</evidence>
<dbReference type="AlphaFoldDB" id="A0A286GKS5"/>
<dbReference type="EMBL" id="OCNK01000001">
    <property type="protein sequence ID" value="SOD95689.1"/>
    <property type="molecule type" value="Genomic_DNA"/>
</dbReference>
<dbReference type="Gene3D" id="1.40.20.10">
    <property type="entry name" value="CHAD domain"/>
    <property type="match status" value="1"/>
</dbReference>
<protein>
    <submittedName>
        <fullName evidence="3">Inorganic triphosphatase YgiF, contains CYTH and CHAD domains</fullName>
    </submittedName>
</protein>
<keyword evidence="4" id="KW-1185">Reference proteome</keyword>
<dbReference type="SUPFAM" id="SSF55154">
    <property type="entry name" value="CYTH-like phosphatases"/>
    <property type="match status" value="1"/>
</dbReference>
<dbReference type="Pfam" id="PF05235">
    <property type="entry name" value="CHAD"/>
    <property type="match status" value="1"/>
</dbReference>
<gene>
    <name evidence="3" type="ORF">SAMN06272739_1298</name>
</gene>
<dbReference type="RefSeq" id="WP_097182973.1">
    <property type="nucleotide sequence ID" value="NZ_OCNK01000001.1"/>
</dbReference>
<dbReference type="PROSITE" id="PS51708">
    <property type="entry name" value="CHAD"/>
    <property type="match status" value="1"/>
</dbReference>
<proteinExistence type="predicted"/>
<evidence type="ECO:0000313" key="3">
    <source>
        <dbReference type="EMBL" id="SOD95689.1"/>
    </source>
</evidence>
<dbReference type="InterPro" id="IPR033469">
    <property type="entry name" value="CYTH-like_dom_sf"/>
</dbReference>
<feature type="domain" description="CYTH" evidence="1">
    <location>
        <begin position="5"/>
        <end position="210"/>
    </location>
</feature>
<sequence>MTSGHLEIETKYDVAEGFTLPSLDGLDGVGQVSGPVEHGLEAVYHDTADLRLLRARVTLRRRTGGPDAGWHLKLPAGTARRELHAPLGRAVKKPPQTLAAPVAGLLRGARTAPVATLRTRRQVTALRDDAGRLLAEVADDMVTATVPAVAPGEPAELHTWREIEVELGDGDPDAAAAVAAAVGERLAAAGAHPSASASKVGRVLASRLAAVVPPPAKRRKKGPRAGEFVTVALAEQVALLQAADVALRTDQPDAVHQLRVGSRRLRSSLAALRIVLDRQATDPLREELAWLGGQLAQARDDEVALAHLRELVAEQPAELVLGPVAARLQQLQVKDEQAGLDRARDTLSDQRYLRLLDALHALVSDPPLLERADERIEAVLRDAVGHSVRRLRRRMKVAEDARGAGNDEPLHDVRKAAKGVRYVTEIARAEVGGLKDVVRAAKRVQEVLGVLQDTTVTRELCRRLAVVAFAAGENGFTFGRLHALEQARAERAEQEFWKIEPELRRVLKDAAS</sequence>
<name>A0A286GKS5_9ACTN</name>
<evidence type="ECO:0000259" key="2">
    <source>
        <dbReference type="PROSITE" id="PS51708"/>
    </source>
</evidence>
<dbReference type="PANTHER" id="PTHR39339">
    <property type="entry name" value="SLR1444 PROTEIN"/>
    <property type="match status" value="1"/>
</dbReference>
<dbReference type="PROSITE" id="PS51707">
    <property type="entry name" value="CYTH"/>
    <property type="match status" value="1"/>
</dbReference>
<dbReference type="Proteomes" id="UP000219482">
    <property type="component" value="Unassembled WGS sequence"/>
</dbReference>
<dbReference type="SMART" id="SM00880">
    <property type="entry name" value="CHAD"/>
    <property type="match status" value="1"/>
</dbReference>
<evidence type="ECO:0000313" key="4">
    <source>
        <dbReference type="Proteomes" id="UP000219482"/>
    </source>
</evidence>
<feature type="domain" description="CHAD" evidence="2">
    <location>
        <begin position="222"/>
        <end position="505"/>
    </location>
</feature>
<dbReference type="InterPro" id="IPR007899">
    <property type="entry name" value="CHAD_dom"/>
</dbReference>
<organism evidence="3 4">
    <name type="scientific">Blastococcus haudaquaticus</name>
    <dbReference type="NCBI Taxonomy" id="1938745"/>
    <lineage>
        <taxon>Bacteria</taxon>
        <taxon>Bacillati</taxon>
        <taxon>Actinomycetota</taxon>
        <taxon>Actinomycetes</taxon>
        <taxon>Geodermatophilales</taxon>
        <taxon>Geodermatophilaceae</taxon>
        <taxon>Blastococcus</taxon>
    </lineage>
</organism>
<accession>A0A286GKS5</accession>
<dbReference type="SMART" id="SM01118">
    <property type="entry name" value="CYTH"/>
    <property type="match status" value="1"/>
</dbReference>
<dbReference type="PANTHER" id="PTHR39339:SF1">
    <property type="entry name" value="CHAD DOMAIN-CONTAINING PROTEIN"/>
    <property type="match status" value="1"/>
</dbReference>
<dbReference type="CDD" id="cd07374">
    <property type="entry name" value="CYTH-like_Pase"/>
    <property type="match status" value="1"/>
</dbReference>
<dbReference type="Gene3D" id="2.40.320.10">
    <property type="entry name" value="Hypothetical Protein Pfu-838710-001"/>
    <property type="match status" value="1"/>
</dbReference>
<dbReference type="InterPro" id="IPR038186">
    <property type="entry name" value="CHAD_dom_sf"/>
</dbReference>
<dbReference type="Pfam" id="PF01928">
    <property type="entry name" value="CYTH"/>
    <property type="match status" value="1"/>
</dbReference>
<reference evidence="4" key="1">
    <citation type="submission" date="2017-09" db="EMBL/GenBank/DDBJ databases">
        <authorList>
            <person name="Varghese N."/>
            <person name="Submissions S."/>
        </authorList>
    </citation>
    <scope>NUCLEOTIDE SEQUENCE [LARGE SCALE GENOMIC DNA]</scope>
    <source>
        <strain evidence="4">DSM 44270</strain>
    </source>
</reference>